<dbReference type="RefSeq" id="WP_130148180.1">
    <property type="nucleotide sequence ID" value="NZ_SGSU01000023.1"/>
</dbReference>
<feature type="chain" id="PRO_5020420562" evidence="9">
    <location>
        <begin position="26"/>
        <end position="506"/>
    </location>
</feature>
<dbReference type="PANTHER" id="PTHR30026">
    <property type="entry name" value="OUTER MEMBRANE PROTEIN TOLC"/>
    <property type="match status" value="1"/>
</dbReference>
<evidence type="ECO:0000256" key="7">
    <source>
        <dbReference type="ARBA" id="ARBA00023237"/>
    </source>
</evidence>
<evidence type="ECO:0000256" key="5">
    <source>
        <dbReference type="ARBA" id="ARBA00022692"/>
    </source>
</evidence>
<evidence type="ECO:0000313" key="10">
    <source>
        <dbReference type="EMBL" id="RZG64436.1"/>
    </source>
</evidence>
<evidence type="ECO:0000313" key="11">
    <source>
        <dbReference type="Proteomes" id="UP000293483"/>
    </source>
</evidence>
<dbReference type="InterPro" id="IPR003423">
    <property type="entry name" value="OMP_efflux"/>
</dbReference>
<keyword evidence="3" id="KW-0813">Transport</keyword>
<keyword evidence="5" id="KW-0812">Transmembrane</keyword>
<dbReference type="Pfam" id="PF02321">
    <property type="entry name" value="OEP"/>
    <property type="match status" value="2"/>
</dbReference>
<keyword evidence="6" id="KW-0472">Membrane</keyword>
<sequence>MSTIKLRLGLILLLPIPLALQQVQAAAFQDYLNSAKKEVSQIFNPQQSASNKISIQALSSFQLQQPQQRETLPVVTGSRAMTGAPAASVLNGQPSGRMEVSLIDAIHQALQQHPNIAQNIASMAGQNANIDTAKSQYYPQISGGISSADLTTGERGRQLYTLSATQMLYDFGKVKTSVNTEEAKLLEKQASLLVSVDDIAYQTVNAIVNINRYQEIVKIADQQIKGVARIAEIANLRANAGISSQADPVQAQSTLEAAQSNKIVQETALRQYQQKLRTLLGYDVSAVKFNIPDYIVRNAGLYQDPEFTRIPEMMAAQAEVEIAKSQKEQAKLNAYPTINIKGGLSQALNGRNPNNNEDDGLYSSIMLEASSDFFQGGAIRSRARSASYAEEAAKAQVNVVYRDVNDQVRLIREQVANKQKQMEVLSSRRETTARTKELYQEQYKLGTRTVVDLLNAEQSIHSVAQEIENARYDIYSGLTEYIRVTGRSREFYQLNNLSIQGIEIEP</sequence>
<feature type="signal peptide" evidence="9">
    <location>
        <begin position="1"/>
        <end position="25"/>
    </location>
</feature>
<comment type="similarity">
    <text evidence="2">Belongs to the outer membrane factor (OMF) (TC 1.B.17) family.</text>
</comment>
<accession>A0A4V2DNV6</accession>
<keyword evidence="7" id="KW-0998">Cell outer membrane</keyword>
<dbReference type="GO" id="GO:0015562">
    <property type="term" value="F:efflux transmembrane transporter activity"/>
    <property type="evidence" value="ECO:0007669"/>
    <property type="project" value="InterPro"/>
</dbReference>
<reference evidence="10 11" key="1">
    <citation type="submission" date="2019-02" db="EMBL/GenBank/DDBJ databases">
        <title>The Batch Genome Submission of Acinetobacter spp. strains.</title>
        <authorList>
            <person name="Qin J."/>
            <person name="Hu Y."/>
            <person name="Ye H."/>
            <person name="Wei L."/>
            <person name="Feng Y."/>
            <person name="Zong Z."/>
        </authorList>
    </citation>
    <scope>NUCLEOTIDE SEQUENCE [LARGE SCALE GENOMIC DNA]</scope>
    <source>
        <strain evidence="10 11">WCHABo060081</strain>
    </source>
</reference>
<keyword evidence="9" id="KW-0732">Signal</keyword>
<dbReference type="Gene3D" id="1.20.1600.10">
    <property type="entry name" value="Outer membrane efflux proteins (OEP)"/>
    <property type="match status" value="1"/>
</dbReference>
<dbReference type="SUPFAM" id="SSF56954">
    <property type="entry name" value="Outer membrane efflux proteins (OEP)"/>
    <property type="match status" value="1"/>
</dbReference>
<dbReference type="Proteomes" id="UP000293483">
    <property type="component" value="Unassembled WGS sequence"/>
</dbReference>
<feature type="coiled-coil region" evidence="8">
    <location>
        <begin position="401"/>
        <end position="428"/>
    </location>
</feature>
<proteinExistence type="inferred from homology"/>
<evidence type="ECO:0000256" key="9">
    <source>
        <dbReference type="SAM" id="SignalP"/>
    </source>
</evidence>
<dbReference type="GO" id="GO:0009279">
    <property type="term" value="C:cell outer membrane"/>
    <property type="evidence" value="ECO:0007669"/>
    <property type="project" value="UniProtKB-SubCell"/>
</dbReference>
<evidence type="ECO:0000256" key="8">
    <source>
        <dbReference type="SAM" id="Coils"/>
    </source>
</evidence>
<evidence type="ECO:0000256" key="3">
    <source>
        <dbReference type="ARBA" id="ARBA00022448"/>
    </source>
</evidence>
<comment type="caution">
    <text evidence="10">The sequence shown here is derived from an EMBL/GenBank/DDBJ whole genome shotgun (WGS) entry which is preliminary data.</text>
</comment>
<keyword evidence="4" id="KW-1134">Transmembrane beta strand</keyword>
<dbReference type="STRING" id="202951.GCA_001485025_01707"/>
<evidence type="ECO:0000256" key="4">
    <source>
        <dbReference type="ARBA" id="ARBA00022452"/>
    </source>
</evidence>
<dbReference type="InterPro" id="IPR051906">
    <property type="entry name" value="TolC-like"/>
</dbReference>
<keyword evidence="8" id="KW-0175">Coiled coil</keyword>
<evidence type="ECO:0000256" key="1">
    <source>
        <dbReference type="ARBA" id="ARBA00004442"/>
    </source>
</evidence>
<gene>
    <name evidence="10" type="ORF">EXE25_16590</name>
</gene>
<protein>
    <submittedName>
        <fullName evidence="10">RND transporter</fullName>
    </submittedName>
</protein>
<name>A0A4V2DNV6_9GAMM</name>
<evidence type="ECO:0000256" key="6">
    <source>
        <dbReference type="ARBA" id="ARBA00023136"/>
    </source>
</evidence>
<organism evidence="10 11">
    <name type="scientific">Acinetobacter bouvetii</name>
    <dbReference type="NCBI Taxonomy" id="202951"/>
    <lineage>
        <taxon>Bacteria</taxon>
        <taxon>Pseudomonadati</taxon>
        <taxon>Pseudomonadota</taxon>
        <taxon>Gammaproteobacteria</taxon>
        <taxon>Moraxellales</taxon>
        <taxon>Moraxellaceae</taxon>
        <taxon>Acinetobacter</taxon>
    </lineage>
</organism>
<comment type="subcellular location">
    <subcellularLocation>
        <location evidence="1">Cell outer membrane</location>
    </subcellularLocation>
</comment>
<dbReference type="GO" id="GO:0015288">
    <property type="term" value="F:porin activity"/>
    <property type="evidence" value="ECO:0007669"/>
    <property type="project" value="TreeGrafter"/>
</dbReference>
<dbReference type="GO" id="GO:1990281">
    <property type="term" value="C:efflux pump complex"/>
    <property type="evidence" value="ECO:0007669"/>
    <property type="project" value="TreeGrafter"/>
</dbReference>
<dbReference type="PANTHER" id="PTHR30026:SF22">
    <property type="entry name" value="OUTER MEMBRANE EFFLUX PROTEIN"/>
    <property type="match status" value="1"/>
</dbReference>
<dbReference type="EMBL" id="SGSU01000023">
    <property type="protein sequence ID" value="RZG64436.1"/>
    <property type="molecule type" value="Genomic_DNA"/>
</dbReference>
<dbReference type="AlphaFoldDB" id="A0A4V2DNV6"/>
<evidence type="ECO:0000256" key="2">
    <source>
        <dbReference type="ARBA" id="ARBA00007613"/>
    </source>
</evidence>